<sequence length="349" mass="38684">MSFEIYPPDFSTRYQLTHAISVQITEHYNAIGKIQVVAPVDDYNIAALREGSVLYNTSRGTTYVLVNVKHDTVQNRITANGYTSNWLLNKRVVAAKTAITTIETGVYGLINDNLRGLTRIHTATPTGMTEQFQPEDDEDNTVYGGQLLDKIMDVLDTAELGHRMDWDGNTLTHTFRVIKGTDRTTGIHRVAFVEEQGTCSDLVISKDVSTFKNVAYVKYKLTDETEPVAVVGSASGDDRFERWFDSSISQESDGTADDAAKSAKSFGNMELGKYIKRSSFDVVIDPSELGIRYDLGDVVLCISVRFGVSFAARITGLKYTLDRTGEKTQIILGDPILDALSEEKLNGKY</sequence>
<dbReference type="Pfam" id="PF14594">
    <property type="entry name" value="Sipho_Gp37"/>
    <property type="match status" value="1"/>
</dbReference>
<evidence type="ECO:0000313" key="2">
    <source>
        <dbReference type="EMBL" id="DAF48666.1"/>
    </source>
</evidence>
<dbReference type="InterPro" id="IPR029432">
    <property type="entry name" value="Gp28/Gp37-like_dom"/>
</dbReference>
<feature type="domain" description="Gp28/Gp37-like" evidence="1">
    <location>
        <begin position="3"/>
        <end position="334"/>
    </location>
</feature>
<organism evidence="2">
    <name type="scientific">Siphoviridae sp. ctrCv3</name>
    <dbReference type="NCBI Taxonomy" id="2827954"/>
    <lineage>
        <taxon>Viruses</taxon>
        <taxon>Duplodnaviria</taxon>
        <taxon>Heunggongvirae</taxon>
        <taxon>Uroviricota</taxon>
        <taxon>Caudoviricetes</taxon>
    </lineage>
</organism>
<proteinExistence type="predicted"/>
<reference evidence="2" key="1">
    <citation type="journal article" date="2021" name="Proc. Natl. Acad. Sci. U.S.A.">
        <title>A Catalog of Tens of Thousands of Viruses from Human Metagenomes Reveals Hidden Associations with Chronic Diseases.</title>
        <authorList>
            <person name="Tisza M.J."/>
            <person name="Buck C.B."/>
        </authorList>
    </citation>
    <scope>NUCLEOTIDE SEQUENCE</scope>
    <source>
        <strain evidence="2">CtrCv3</strain>
    </source>
</reference>
<evidence type="ECO:0000259" key="1">
    <source>
        <dbReference type="Pfam" id="PF14594"/>
    </source>
</evidence>
<accession>A0A8S5SD65</accession>
<protein>
    <recommendedName>
        <fullName evidence="1">Gp28/Gp37-like domain-containing protein</fullName>
    </recommendedName>
</protein>
<dbReference type="EMBL" id="BK032572">
    <property type="protein sequence ID" value="DAF48666.1"/>
    <property type="molecule type" value="Genomic_DNA"/>
</dbReference>
<name>A0A8S5SD65_9CAUD</name>